<dbReference type="AlphaFoldDB" id="A0A075I207"/>
<dbReference type="EMBL" id="KF901199">
    <property type="protein sequence ID" value="AIF21845.1"/>
    <property type="molecule type" value="Genomic_DNA"/>
</dbReference>
<protein>
    <submittedName>
        <fullName evidence="1">Uncharacterized protein</fullName>
    </submittedName>
</protein>
<organism evidence="1">
    <name type="scientific">uncultured marine thaumarchaeote SAT1000_06_B02</name>
    <dbReference type="NCBI Taxonomy" id="1456361"/>
    <lineage>
        <taxon>Archaea</taxon>
        <taxon>Nitrososphaerota</taxon>
        <taxon>environmental samples</taxon>
    </lineage>
</organism>
<reference evidence="1" key="1">
    <citation type="journal article" date="2014" name="Genome Biol. Evol.">
        <title>Pangenome evidence for extensive interdomain horizontal transfer affecting lineage core and shell genes in uncultured planktonic thaumarchaeota and euryarchaeota.</title>
        <authorList>
            <person name="Deschamps P."/>
            <person name="Zivanovic Y."/>
            <person name="Moreira D."/>
            <person name="Rodriguez-Valera F."/>
            <person name="Lopez-Garcia P."/>
        </authorList>
    </citation>
    <scope>NUCLEOTIDE SEQUENCE</scope>
</reference>
<evidence type="ECO:0000313" key="1">
    <source>
        <dbReference type="EMBL" id="AIF21845.1"/>
    </source>
</evidence>
<sequence length="138" mass="14683">MPLGKKSRKLVGQFGFVNVMATRAAMTKAAMIPNCVKVIALPTFPVCEEPLMLTKANMTIAITANNFSRGIPNVSSIISADFNKCPKNVPNATAYRLPAIVCANHAIQPLRYEFGLGSPSLTHLYPPPVAGKADPSSA</sequence>
<accession>A0A075I207</accession>
<name>A0A075I207_9ARCH</name>
<proteinExistence type="predicted"/>